<dbReference type="InterPro" id="IPR027421">
    <property type="entry name" value="DNA_pol_lamdba_lyase_dom_sf"/>
</dbReference>
<dbReference type="GO" id="GO:0003677">
    <property type="term" value="F:DNA binding"/>
    <property type="evidence" value="ECO:0007669"/>
    <property type="project" value="UniProtKB-UniRule"/>
</dbReference>
<evidence type="ECO:0000259" key="19">
    <source>
        <dbReference type="PROSITE" id="PS50172"/>
    </source>
</evidence>
<comment type="similarity">
    <text evidence="3 17">Belongs to the DNA polymerase type-X family.</text>
</comment>
<dbReference type="GO" id="GO:0016829">
    <property type="term" value="F:lyase activity"/>
    <property type="evidence" value="ECO:0007669"/>
    <property type="project" value="UniProtKB-KW"/>
</dbReference>
<reference evidence="20" key="1">
    <citation type="submission" date="2021-12" db="EMBL/GenBank/DDBJ databases">
        <title>Convergent genome expansion in fungi linked to evolution of root-endophyte symbiosis.</title>
        <authorList>
            <consortium name="DOE Joint Genome Institute"/>
            <person name="Ke Y.-H."/>
            <person name="Bonito G."/>
            <person name="Liao H.-L."/>
            <person name="Looney B."/>
            <person name="Rojas-Flechas A."/>
            <person name="Nash J."/>
            <person name="Hameed K."/>
            <person name="Schadt C."/>
            <person name="Martin F."/>
            <person name="Crous P.W."/>
            <person name="Miettinen O."/>
            <person name="Magnuson J.K."/>
            <person name="Labbe J."/>
            <person name="Jacobson D."/>
            <person name="Doktycz M.J."/>
            <person name="Veneault-Fourrey C."/>
            <person name="Kuo A."/>
            <person name="Mondo S."/>
            <person name="Calhoun S."/>
            <person name="Riley R."/>
            <person name="Ohm R."/>
            <person name="LaButti K."/>
            <person name="Andreopoulos B."/>
            <person name="Pangilinan J."/>
            <person name="Nolan M."/>
            <person name="Tritt A."/>
            <person name="Clum A."/>
            <person name="Lipzen A."/>
            <person name="Daum C."/>
            <person name="Barry K."/>
            <person name="Grigoriev I.V."/>
            <person name="Vilgalys R."/>
        </authorList>
    </citation>
    <scope>NUCLEOTIDE SEQUENCE</scope>
    <source>
        <strain evidence="20">PMI_201</strain>
    </source>
</reference>
<dbReference type="InterPro" id="IPR037160">
    <property type="entry name" value="DNA_Pol_thumb_sf"/>
</dbReference>
<evidence type="ECO:0000256" key="9">
    <source>
        <dbReference type="ARBA" id="ARBA00022763"/>
    </source>
</evidence>
<dbReference type="Gene3D" id="1.10.150.110">
    <property type="entry name" value="DNA polymerase beta, N-terminal domain-like"/>
    <property type="match status" value="1"/>
</dbReference>
<dbReference type="SMART" id="SM00483">
    <property type="entry name" value="POLXc"/>
    <property type="match status" value="1"/>
</dbReference>
<accession>A0AAD4PVZ4</accession>
<dbReference type="InterPro" id="IPR029398">
    <property type="entry name" value="PolB_thumb"/>
</dbReference>
<dbReference type="RefSeq" id="XP_046071991.1">
    <property type="nucleotide sequence ID" value="XM_046213091.1"/>
</dbReference>
<feature type="region of interest" description="Disordered" evidence="18">
    <location>
        <begin position="1"/>
        <end position="35"/>
    </location>
</feature>
<evidence type="ECO:0000256" key="4">
    <source>
        <dbReference type="ARBA" id="ARBA00022634"/>
    </source>
</evidence>
<feature type="compositionally biased region" description="Polar residues" evidence="18">
    <location>
        <begin position="24"/>
        <end position="35"/>
    </location>
</feature>
<evidence type="ECO:0000256" key="6">
    <source>
        <dbReference type="ARBA" id="ARBA00022695"/>
    </source>
</evidence>
<dbReference type="Proteomes" id="UP001201262">
    <property type="component" value="Unassembled WGS sequence"/>
</dbReference>
<name>A0AAD4PVZ4_9EURO</name>
<keyword evidence="5 17" id="KW-0808">Transferase</keyword>
<dbReference type="Gene3D" id="3.40.50.10190">
    <property type="entry name" value="BRCT domain"/>
    <property type="match status" value="1"/>
</dbReference>
<comment type="cofactor">
    <cofactor evidence="1">
        <name>Mn(2+)</name>
        <dbReference type="ChEBI" id="CHEBI:29035"/>
    </cofactor>
</comment>
<evidence type="ECO:0000256" key="17">
    <source>
        <dbReference type="RuleBase" id="RU366014"/>
    </source>
</evidence>
<dbReference type="GO" id="GO:0006303">
    <property type="term" value="P:double-strand break repair via nonhomologous end joining"/>
    <property type="evidence" value="ECO:0007669"/>
    <property type="project" value="TreeGrafter"/>
</dbReference>
<feature type="active site" description="Nucleophile; Schiff-base intermediate with DNA; for 5'-dRP lyase activity" evidence="16">
    <location>
        <position position="370"/>
    </location>
</feature>
<dbReference type="Gene3D" id="1.10.150.20">
    <property type="entry name" value="5' to 3' exonuclease, C-terminal subdomain"/>
    <property type="match status" value="1"/>
</dbReference>
<keyword evidence="10 17" id="KW-0239">DNA-directed DNA polymerase</keyword>
<keyword evidence="6 17" id="KW-0548">Nucleotidyltransferase</keyword>
<dbReference type="PRINTS" id="PR00869">
    <property type="entry name" value="DNAPOLX"/>
</dbReference>
<evidence type="ECO:0000256" key="11">
    <source>
        <dbReference type="ARBA" id="ARBA00023125"/>
    </source>
</evidence>
<protein>
    <recommendedName>
        <fullName evidence="17">DNA polymerase</fullName>
        <ecNumber evidence="17">2.7.7.7</ecNumber>
    </recommendedName>
</protein>
<dbReference type="Gene3D" id="3.30.460.10">
    <property type="entry name" value="Beta Polymerase, domain 2"/>
    <property type="match status" value="1"/>
</dbReference>
<dbReference type="EC" id="2.7.7.7" evidence="17"/>
<evidence type="ECO:0000256" key="14">
    <source>
        <dbReference type="ARBA" id="ARBA00023242"/>
    </source>
</evidence>
<organism evidence="20 21">
    <name type="scientific">Talaromyces proteolyticus</name>
    <dbReference type="NCBI Taxonomy" id="1131652"/>
    <lineage>
        <taxon>Eukaryota</taxon>
        <taxon>Fungi</taxon>
        <taxon>Dikarya</taxon>
        <taxon>Ascomycota</taxon>
        <taxon>Pezizomycotina</taxon>
        <taxon>Eurotiomycetes</taxon>
        <taxon>Eurotiomycetidae</taxon>
        <taxon>Eurotiales</taxon>
        <taxon>Trichocomaceae</taxon>
        <taxon>Talaromyces</taxon>
        <taxon>Talaromyces sect. Bacilispori</taxon>
    </lineage>
</organism>
<comment type="catalytic activity">
    <reaction evidence="15 17">
        <text>DNA(n) + a 2'-deoxyribonucleoside 5'-triphosphate = DNA(n+1) + diphosphate</text>
        <dbReference type="Rhea" id="RHEA:22508"/>
        <dbReference type="Rhea" id="RHEA-COMP:17339"/>
        <dbReference type="Rhea" id="RHEA-COMP:17340"/>
        <dbReference type="ChEBI" id="CHEBI:33019"/>
        <dbReference type="ChEBI" id="CHEBI:61560"/>
        <dbReference type="ChEBI" id="CHEBI:173112"/>
        <dbReference type="EC" id="2.7.7.7"/>
    </reaction>
</comment>
<dbReference type="FunFam" id="1.10.150.110:FF:000005">
    <property type="entry name" value="DNA polymerase POL4"/>
    <property type="match status" value="1"/>
</dbReference>
<comment type="caution">
    <text evidence="20">The sequence shown here is derived from an EMBL/GenBank/DDBJ whole genome shotgun (WGS) entry which is preliminary data.</text>
</comment>
<keyword evidence="7" id="KW-0235">DNA replication</keyword>
<dbReference type="PROSITE" id="PS50172">
    <property type="entry name" value="BRCT"/>
    <property type="match status" value="1"/>
</dbReference>
<evidence type="ECO:0000313" key="20">
    <source>
        <dbReference type="EMBL" id="KAH8697290.1"/>
    </source>
</evidence>
<dbReference type="InterPro" id="IPR022312">
    <property type="entry name" value="DNA_pol_X"/>
</dbReference>
<evidence type="ECO:0000256" key="13">
    <source>
        <dbReference type="ARBA" id="ARBA00023239"/>
    </source>
</evidence>
<evidence type="ECO:0000256" key="16">
    <source>
        <dbReference type="PIRSR" id="PIRSR622312-50"/>
    </source>
</evidence>
<dbReference type="FunFam" id="3.30.210.10:FF:000001">
    <property type="entry name" value="DNA polymerase lambda"/>
    <property type="match status" value="1"/>
</dbReference>
<dbReference type="GO" id="GO:0003887">
    <property type="term" value="F:DNA-directed DNA polymerase activity"/>
    <property type="evidence" value="ECO:0007669"/>
    <property type="project" value="UniProtKB-UniRule"/>
</dbReference>
<evidence type="ECO:0000256" key="3">
    <source>
        <dbReference type="ARBA" id="ARBA00008323"/>
    </source>
</evidence>
<comment type="subcellular location">
    <subcellularLocation>
        <location evidence="2 17">Nucleus</location>
    </subcellularLocation>
</comment>
<evidence type="ECO:0000256" key="2">
    <source>
        <dbReference type="ARBA" id="ARBA00004123"/>
    </source>
</evidence>
<evidence type="ECO:0000256" key="5">
    <source>
        <dbReference type="ARBA" id="ARBA00022679"/>
    </source>
</evidence>
<dbReference type="SUPFAM" id="SSF81301">
    <property type="entry name" value="Nucleotidyltransferase"/>
    <property type="match status" value="1"/>
</dbReference>
<feature type="domain" description="BRCT" evidence="19">
    <location>
        <begin position="65"/>
        <end position="161"/>
    </location>
</feature>
<dbReference type="InterPro" id="IPR028207">
    <property type="entry name" value="DNA_pol_B_palm_palm"/>
</dbReference>
<dbReference type="AlphaFoldDB" id="A0AAD4PVZ4"/>
<keyword evidence="9 17" id="KW-0227">DNA damage</keyword>
<dbReference type="GO" id="GO:0005634">
    <property type="term" value="C:nucleus"/>
    <property type="evidence" value="ECO:0007669"/>
    <property type="project" value="UniProtKB-SubCell"/>
</dbReference>
<dbReference type="GO" id="GO:0006260">
    <property type="term" value="P:DNA replication"/>
    <property type="evidence" value="ECO:0007669"/>
    <property type="project" value="UniProtKB-KW"/>
</dbReference>
<evidence type="ECO:0000256" key="1">
    <source>
        <dbReference type="ARBA" id="ARBA00001936"/>
    </source>
</evidence>
<dbReference type="PANTHER" id="PTHR11276">
    <property type="entry name" value="DNA POLYMERASE TYPE-X FAMILY MEMBER"/>
    <property type="match status" value="1"/>
</dbReference>
<dbReference type="Pfam" id="PF10391">
    <property type="entry name" value="DNA_pol_lambd_f"/>
    <property type="match status" value="1"/>
</dbReference>
<evidence type="ECO:0000256" key="15">
    <source>
        <dbReference type="ARBA" id="ARBA00049244"/>
    </source>
</evidence>
<evidence type="ECO:0000256" key="10">
    <source>
        <dbReference type="ARBA" id="ARBA00022932"/>
    </source>
</evidence>
<dbReference type="FunFam" id="1.10.150.20:FF:000010">
    <property type="entry name" value="DNA polymerase lambda"/>
    <property type="match status" value="1"/>
</dbReference>
<dbReference type="Pfam" id="PF14791">
    <property type="entry name" value="DNA_pol_B_thumb"/>
    <property type="match status" value="1"/>
</dbReference>
<keyword evidence="12 17" id="KW-0234">DNA repair</keyword>
<dbReference type="InterPro" id="IPR001357">
    <property type="entry name" value="BRCT_dom"/>
</dbReference>
<dbReference type="Pfam" id="PF14716">
    <property type="entry name" value="HHH_8"/>
    <property type="match status" value="1"/>
</dbReference>
<dbReference type="InterPro" id="IPR010996">
    <property type="entry name" value="HHH_MUS81"/>
</dbReference>
<keyword evidence="14 17" id="KW-0539">Nucleus</keyword>
<dbReference type="GO" id="GO:0046872">
    <property type="term" value="F:metal ion binding"/>
    <property type="evidence" value="ECO:0007669"/>
    <property type="project" value="UniProtKB-UniRule"/>
</dbReference>
<feature type="region of interest" description="Disordered" evidence="18">
    <location>
        <begin position="165"/>
        <end position="234"/>
    </location>
</feature>
<dbReference type="PROSITE" id="PS00522">
    <property type="entry name" value="DNA_POLYMERASE_X"/>
    <property type="match status" value="1"/>
</dbReference>
<proteinExistence type="inferred from homology"/>
<dbReference type="PRINTS" id="PR00870">
    <property type="entry name" value="DNAPOLXBETA"/>
</dbReference>
<keyword evidence="4" id="KW-0237">DNA synthesis</keyword>
<dbReference type="SUPFAM" id="SSF81585">
    <property type="entry name" value="PsbU/PolX domain-like"/>
    <property type="match status" value="1"/>
</dbReference>
<evidence type="ECO:0000256" key="18">
    <source>
        <dbReference type="SAM" id="MobiDB-lite"/>
    </source>
</evidence>
<dbReference type="InterPro" id="IPR002054">
    <property type="entry name" value="DNA-dir_DNA_pol_X"/>
</dbReference>
<keyword evidence="21" id="KW-1185">Reference proteome</keyword>
<dbReference type="InterPro" id="IPR019843">
    <property type="entry name" value="DNA_pol-X_BS"/>
</dbReference>
<dbReference type="Gene3D" id="3.30.210.10">
    <property type="entry name" value="DNA polymerase, thumb domain"/>
    <property type="match status" value="1"/>
</dbReference>
<dbReference type="PANTHER" id="PTHR11276:SF28">
    <property type="entry name" value="DNA POLYMERASE LAMBDA"/>
    <property type="match status" value="1"/>
</dbReference>
<dbReference type="SUPFAM" id="SSF52113">
    <property type="entry name" value="BRCT domain"/>
    <property type="match status" value="1"/>
</dbReference>
<dbReference type="InterPro" id="IPR036420">
    <property type="entry name" value="BRCT_dom_sf"/>
</dbReference>
<comment type="function">
    <text evidence="17">DNA polymerase that functions in several pathways of DNA repair. Involved in base excision repair (BER) responsible for repair of lesions that give rise to abasic (AP) sites in DNA. Also contributes to DNA double-strand break repair by non-homologous end joining and homologous recombination. Has both template-dependent and template-independent (terminal transferase) DNA polymerase activities. Has also a 5'-deoxyribose-5-phosphate lyase (dRP lyase) activity.</text>
</comment>
<evidence type="ECO:0000313" key="21">
    <source>
        <dbReference type="Proteomes" id="UP001201262"/>
    </source>
</evidence>
<keyword evidence="8" id="KW-0479">Metal-binding</keyword>
<dbReference type="InterPro" id="IPR002008">
    <property type="entry name" value="DNA_pol_X_beta-like"/>
</dbReference>
<dbReference type="EMBL" id="JAJTJA010000006">
    <property type="protein sequence ID" value="KAH8697290.1"/>
    <property type="molecule type" value="Genomic_DNA"/>
</dbReference>
<dbReference type="Pfam" id="PF14792">
    <property type="entry name" value="DNA_pol_B_palm"/>
    <property type="match status" value="1"/>
</dbReference>
<dbReference type="SUPFAM" id="SSF47802">
    <property type="entry name" value="DNA polymerase beta, N-terminal domain-like"/>
    <property type="match status" value="1"/>
</dbReference>
<keyword evidence="11" id="KW-0238">DNA-binding</keyword>
<feature type="compositionally biased region" description="Polar residues" evidence="18">
    <location>
        <begin position="201"/>
        <end position="232"/>
    </location>
</feature>
<evidence type="ECO:0000256" key="7">
    <source>
        <dbReference type="ARBA" id="ARBA00022705"/>
    </source>
</evidence>
<evidence type="ECO:0000256" key="8">
    <source>
        <dbReference type="ARBA" id="ARBA00022723"/>
    </source>
</evidence>
<dbReference type="InterPro" id="IPR018944">
    <property type="entry name" value="DNA_pol_lambd_fingers_domain"/>
</dbReference>
<sequence length="636" mass="71696">MSSNKSNFFHDLDGLDYSSDEEQSTSGFSGFLKTSSAPEISKNTLRASQSRRNQPTIKPFRVIPESKQIFKGLKFFFVPNNIIALARKLRVQRSQEYGALWAQTWSSDVTHVIVDKGLNFDELRKVLTPEQLSGEVAIVNQDYPSDCLQFGQLLSVTQTRFRVDGIPTKATRSQSTSKTATNPESSPRIKDPRRRDRRSPTASQDEGLSLATPSTDNTKNPTDPTINTVDQPESNHEILDEMVQKVKSVNYLPLDDHDDDDDVLYSILQDQPEAEKDNDQENQSDLNVPEWQKNFTCMQKHDGAAKSDNPNTRTIEILQKMADYYSKTADNWRTVAYRKAIATLRRQNKKISTKAEALAIPGIGCRLADKIEEIVSTDRLRRLENTDITPEDKALQLFLGVYGAGYAQATRWVAKGFRSLEDLKTKAELSENQKIGVDRYYDFQERIPREEVGMHGKVVRDAVHAVDSNMEVIVAGSYRRGAADCGDIDVLITKPTGTLESIRILMLDSVIPKLVRQGFLKTSLSVSSHDDGSKWLGASALLGKDVWRRIDLLFVPGEQIGAALLYFTGNDIFNRSMRLLARKKGMRLNQRGLFKDVLRGPNQVRLTDGSLVEGRDEKQIFQILGVPWRPPEHRIC</sequence>
<gene>
    <name evidence="20" type="ORF">BGW36DRAFT_341272</name>
</gene>
<evidence type="ECO:0000256" key="12">
    <source>
        <dbReference type="ARBA" id="ARBA00023204"/>
    </source>
</evidence>
<dbReference type="CDD" id="cd00141">
    <property type="entry name" value="NT_POLXc"/>
    <property type="match status" value="1"/>
</dbReference>
<keyword evidence="13" id="KW-0456">Lyase</keyword>
<feature type="compositionally biased region" description="Polar residues" evidence="18">
    <location>
        <begin position="170"/>
        <end position="184"/>
    </location>
</feature>
<dbReference type="GeneID" id="70243378"/>
<dbReference type="InterPro" id="IPR043519">
    <property type="entry name" value="NT_sf"/>
</dbReference>